<reference evidence="3" key="1">
    <citation type="journal article" date="2013" name="Nat. Genet.">
        <title>The draft genomes of soft-shell turtle and green sea turtle yield insights into the development and evolution of the turtle-specific body plan.</title>
        <authorList>
            <person name="Wang Z."/>
            <person name="Pascual-Anaya J."/>
            <person name="Zadissa A."/>
            <person name="Li W."/>
            <person name="Niimura Y."/>
            <person name="Huang Z."/>
            <person name="Li C."/>
            <person name="White S."/>
            <person name="Xiong Z."/>
            <person name="Fang D."/>
            <person name="Wang B."/>
            <person name="Ming Y."/>
            <person name="Chen Y."/>
            <person name="Zheng Y."/>
            <person name="Kuraku S."/>
            <person name="Pignatelli M."/>
            <person name="Herrero J."/>
            <person name="Beal K."/>
            <person name="Nozawa M."/>
            <person name="Li Q."/>
            <person name="Wang J."/>
            <person name="Zhang H."/>
            <person name="Yu L."/>
            <person name="Shigenobu S."/>
            <person name="Wang J."/>
            <person name="Liu J."/>
            <person name="Flicek P."/>
            <person name="Searle S."/>
            <person name="Wang J."/>
            <person name="Kuratani S."/>
            <person name="Yin Y."/>
            <person name="Aken B."/>
            <person name="Zhang G."/>
            <person name="Irie N."/>
        </authorList>
    </citation>
    <scope>NUCLEOTIDE SEQUENCE [LARGE SCALE GENOMIC DNA]</scope>
</reference>
<feature type="region of interest" description="Disordered" evidence="1">
    <location>
        <begin position="1"/>
        <end position="22"/>
    </location>
</feature>
<name>M7ATM9_CHEMY</name>
<organism evidence="2 3">
    <name type="scientific">Chelonia mydas</name>
    <name type="common">Green sea-turtle</name>
    <name type="synonym">Chelonia agassizi</name>
    <dbReference type="NCBI Taxonomy" id="8469"/>
    <lineage>
        <taxon>Eukaryota</taxon>
        <taxon>Metazoa</taxon>
        <taxon>Chordata</taxon>
        <taxon>Craniata</taxon>
        <taxon>Vertebrata</taxon>
        <taxon>Euteleostomi</taxon>
        <taxon>Archelosauria</taxon>
        <taxon>Testudinata</taxon>
        <taxon>Testudines</taxon>
        <taxon>Cryptodira</taxon>
        <taxon>Durocryptodira</taxon>
        <taxon>Americhelydia</taxon>
        <taxon>Chelonioidea</taxon>
        <taxon>Cheloniidae</taxon>
        <taxon>Chelonia</taxon>
    </lineage>
</organism>
<proteinExistence type="predicted"/>
<protein>
    <submittedName>
        <fullName evidence="2">Uncharacterized protein</fullName>
    </submittedName>
</protein>
<gene>
    <name evidence="2" type="ORF">UY3_14822</name>
</gene>
<sequence length="60" mass="6348">MQEPGSGRNNNKAPGSRHQHSKQVLGAAVLPAAAAIRWQLLCSASRGDKSSSASSFCRLR</sequence>
<dbReference type="EMBL" id="KB565341">
    <property type="protein sequence ID" value="EMP28054.1"/>
    <property type="molecule type" value="Genomic_DNA"/>
</dbReference>
<keyword evidence="3" id="KW-1185">Reference proteome</keyword>
<evidence type="ECO:0000313" key="3">
    <source>
        <dbReference type="Proteomes" id="UP000031443"/>
    </source>
</evidence>
<evidence type="ECO:0000313" key="2">
    <source>
        <dbReference type="EMBL" id="EMP28054.1"/>
    </source>
</evidence>
<dbReference type="AlphaFoldDB" id="M7ATM9"/>
<evidence type="ECO:0000256" key="1">
    <source>
        <dbReference type="SAM" id="MobiDB-lite"/>
    </source>
</evidence>
<accession>M7ATM9</accession>
<dbReference type="Proteomes" id="UP000031443">
    <property type="component" value="Unassembled WGS sequence"/>
</dbReference>